<keyword evidence="1" id="KW-0732">Signal</keyword>
<gene>
    <name evidence="2" type="ORF">LX95_00001</name>
</gene>
<organism evidence="2 3">
    <name type="scientific">Mesonia algae</name>
    <dbReference type="NCBI Taxonomy" id="213248"/>
    <lineage>
        <taxon>Bacteria</taxon>
        <taxon>Pseudomonadati</taxon>
        <taxon>Bacteroidota</taxon>
        <taxon>Flavobacteriia</taxon>
        <taxon>Flavobacteriales</taxon>
        <taxon>Flavobacteriaceae</taxon>
        <taxon>Mesonia</taxon>
    </lineage>
</organism>
<evidence type="ECO:0000313" key="2">
    <source>
        <dbReference type="EMBL" id="PZW43680.1"/>
    </source>
</evidence>
<dbReference type="AlphaFoldDB" id="A0A2W7K7Y2"/>
<comment type="caution">
    <text evidence="2">The sequence shown here is derived from an EMBL/GenBank/DDBJ whole genome shotgun (WGS) entry which is preliminary data.</text>
</comment>
<name>A0A2W7K7Y2_9FLAO</name>
<feature type="chain" id="PRO_5016014091" evidence="1">
    <location>
        <begin position="19"/>
        <end position="651"/>
    </location>
</feature>
<evidence type="ECO:0000313" key="3">
    <source>
        <dbReference type="Proteomes" id="UP000249542"/>
    </source>
</evidence>
<reference evidence="2 3" key="1">
    <citation type="submission" date="2018-06" db="EMBL/GenBank/DDBJ databases">
        <title>Genomic Encyclopedia of Archaeal and Bacterial Type Strains, Phase II (KMG-II): from individual species to whole genera.</title>
        <authorList>
            <person name="Goeker M."/>
        </authorList>
    </citation>
    <scope>NUCLEOTIDE SEQUENCE [LARGE SCALE GENOMIC DNA]</scope>
    <source>
        <strain evidence="2 3">DSM 15361</strain>
    </source>
</reference>
<dbReference type="EMBL" id="QKYV01000001">
    <property type="protein sequence ID" value="PZW43680.1"/>
    <property type="molecule type" value="Genomic_DNA"/>
</dbReference>
<sequence>MKKTLFLILLVLPIITLAQDLRLNNDGSTSSNQLDDNKTVVDNREKPPITDYKIISVKNDTTFVDTTLTIYKDYKFNYLRKDNFELLPYSNVGQSYTKLAYQLDDDNLVPGIGAAAKQYPYLEVDDIFYYNVPTPLTELFFKTTFEQGQNLDAFFTSNISPQVNFFIAYKGLRSLGKYQNNLTSQGSFRFGGSYHSKNKRYQLKTHFVSQDLSAEENGGLTTLANLQYQSGADDFSERNLLEVNFQDAESILLAKRFFLKHDYAIIAPKDSLSTNSVKLEHTLNFTDKEYHYSQSAAFAGFGEAFETSGLRDEAEYQNVSNTLKGIYENKTLGKLSVRAKHYNLNYGYQTKLVLNNTIIPNRVQEDVISAGAEYQNRIQEFDVYGNIEANVNGEYTGSNLYGEAGYSLDKENRLSASIQTISRTPDFNYLLFQSDYVNYNWSNDFENIEEQKIKIALKSEKLLNAEVLFVQINNHTYFGFTDNPDQESSADTLVKPFQYSQKIDYLKLKVNKVFAFNRFKLDNTLMYQHVSSGGEVFRVPDFVTRNSLYYEDYLFNKALFLQTGFTFNYFTKFNPNAYDPILGDYVVQNSFQLDNQYSVDYFFNAKVKQTRIFFKLENMTRIFTGNSDYAAPSYPYRDFVVRFGLVWNFFL</sequence>
<dbReference type="RefSeq" id="WP_111539377.1">
    <property type="nucleotide sequence ID" value="NZ_QKYV01000001.1"/>
</dbReference>
<protein>
    <submittedName>
        <fullName evidence="2">Putative beta-barrel porin</fullName>
    </submittedName>
</protein>
<dbReference type="Pfam" id="PF14121">
    <property type="entry name" value="Porin_10"/>
    <property type="match status" value="1"/>
</dbReference>
<accession>A0A2W7K7Y2</accession>
<dbReference type="Proteomes" id="UP000249542">
    <property type="component" value="Unassembled WGS sequence"/>
</dbReference>
<dbReference type="InterPro" id="IPR025631">
    <property type="entry name" value="Porin_10"/>
</dbReference>
<proteinExistence type="predicted"/>
<evidence type="ECO:0000256" key="1">
    <source>
        <dbReference type="SAM" id="SignalP"/>
    </source>
</evidence>
<keyword evidence="3" id="KW-1185">Reference proteome</keyword>
<feature type="signal peptide" evidence="1">
    <location>
        <begin position="1"/>
        <end position="18"/>
    </location>
</feature>